<evidence type="ECO:0000313" key="3">
    <source>
        <dbReference type="EMBL" id="CDW27568.1"/>
    </source>
</evidence>
<evidence type="ECO:0000256" key="2">
    <source>
        <dbReference type="SAM" id="Phobius"/>
    </source>
</evidence>
<evidence type="ECO:0000256" key="1">
    <source>
        <dbReference type="SAM" id="MobiDB-lite"/>
    </source>
</evidence>
<dbReference type="EMBL" id="HACA01010207">
    <property type="protein sequence ID" value="CDW27568.1"/>
    <property type="molecule type" value="Transcribed_RNA"/>
</dbReference>
<proteinExistence type="predicted"/>
<feature type="transmembrane region" description="Helical" evidence="2">
    <location>
        <begin position="6"/>
        <end position="27"/>
    </location>
</feature>
<keyword evidence="2" id="KW-1133">Transmembrane helix</keyword>
<reference evidence="3" key="1">
    <citation type="submission" date="2014-05" db="EMBL/GenBank/DDBJ databases">
        <authorList>
            <person name="Chronopoulou M."/>
        </authorList>
    </citation>
    <scope>NUCLEOTIDE SEQUENCE</scope>
    <source>
        <tissue evidence="3">Whole organism</tissue>
    </source>
</reference>
<feature type="non-terminal residue" evidence="3">
    <location>
        <position position="1"/>
    </location>
</feature>
<organism evidence="3">
    <name type="scientific">Lepeophtheirus salmonis</name>
    <name type="common">Salmon louse</name>
    <name type="synonym">Caligus salmonis</name>
    <dbReference type="NCBI Taxonomy" id="72036"/>
    <lineage>
        <taxon>Eukaryota</taxon>
        <taxon>Metazoa</taxon>
        <taxon>Ecdysozoa</taxon>
        <taxon>Arthropoda</taxon>
        <taxon>Crustacea</taxon>
        <taxon>Multicrustacea</taxon>
        <taxon>Hexanauplia</taxon>
        <taxon>Copepoda</taxon>
        <taxon>Siphonostomatoida</taxon>
        <taxon>Caligidae</taxon>
        <taxon>Lepeophtheirus</taxon>
    </lineage>
</organism>
<accession>A0A0K2TNB6</accession>
<dbReference type="AlphaFoldDB" id="A0A0K2TNB6"/>
<protein>
    <submittedName>
        <fullName evidence="3">Uncharacterized protein</fullName>
    </submittedName>
</protein>
<feature type="region of interest" description="Disordered" evidence="1">
    <location>
        <begin position="111"/>
        <end position="141"/>
    </location>
</feature>
<feature type="region of interest" description="Disordered" evidence="1">
    <location>
        <begin position="348"/>
        <end position="378"/>
    </location>
</feature>
<name>A0A0K2TNB6_LEPSM</name>
<keyword evidence="2" id="KW-0472">Membrane</keyword>
<keyword evidence="2" id="KW-0812">Transmembrane</keyword>
<sequence>LNIILAVSISVGLTLFLLLILIVIILYRKRKDCFLCASSKSRKNHSGSMDDINISTIGRYYDMLKSPMRKISLTVLSDRKSSNASRKFSESSAVPESNEYPRSNHIHLLQNHLCPPPQNYSPRSLGEDESQIGTDDDHLDIPHHISTESECTNHSSRLDQLRLLSHSAPIPRHKQSLVVEDDDSLGSPFSRSPRLDDREAIFGKPEVHVSHLDDEKYNGATMDNIDGVSLQNNSEDQDDPPCHDRYMKKNRHFGQSLEALNPTQIKLSDRNSYNIKNDKSVKKQELSSLNSSNHHQFRSEGCLLDSPAVPPKIAPLIPPKQTINKSKNEIQVITQELKHSTVVLKPLNNGEYEDYDDPSSHNNEYEDYDIPISRLTEE</sequence>